<evidence type="ECO:0000256" key="11">
    <source>
        <dbReference type="RuleBase" id="RU362068"/>
    </source>
</evidence>
<name>A0ABT8KEI0_9MICO</name>
<dbReference type="Gene3D" id="1.10.1040.10">
    <property type="entry name" value="N-(1-d-carboxylethyl)-l-norvaline Dehydrogenase, domain 2"/>
    <property type="match status" value="1"/>
</dbReference>
<evidence type="ECO:0000313" key="14">
    <source>
        <dbReference type="EMBL" id="MDN4614729.1"/>
    </source>
</evidence>
<evidence type="ECO:0000256" key="5">
    <source>
        <dbReference type="ARBA" id="ARBA00019465"/>
    </source>
</evidence>
<keyword evidence="8 11" id="KW-0560">Oxidoreductase</keyword>
<evidence type="ECO:0000256" key="7">
    <source>
        <dbReference type="ARBA" id="ARBA00022857"/>
    </source>
</evidence>
<comment type="similarity">
    <text evidence="3 11">Belongs to the ketopantoate reductase family.</text>
</comment>
<evidence type="ECO:0000256" key="3">
    <source>
        <dbReference type="ARBA" id="ARBA00007870"/>
    </source>
</evidence>
<dbReference type="Gene3D" id="3.40.50.720">
    <property type="entry name" value="NAD(P)-binding Rossmann-like Domain"/>
    <property type="match status" value="1"/>
</dbReference>
<comment type="function">
    <text evidence="1 11">Catalyzes the NADPH-dependent reduction of ketopantoate into pantoic acid.</text>
</comment>
<dbReference type="Proteomes" id="UP001174208">
    <property type="component" value="Unassembled WGS sequence"/>
</dbReference>
<dbReference type="SUPFAM" id="SSF48179">
    <property type="entry name" value="6-phosphogluconate dehydrogenase C-terminal domain-like"/>
    <property type="match status" value="1"/>
</dbReference>
<keyword evidence="6 11" id="KW-0566">Pantothenate biosynthesis</keyword>
<dbReference type="InterPro" id="IPR036291">
    <property type="entry name" value="NAD(P)-bd_dom_sf"/>
</dbReference>
<dbReference type="Pfam" id="PF08546">
    <property type="entry name" value="ApbA_C"/>
    <property type="match status" value="1"/>
</dbReference>
<evidence type="ECO:0000256" key="4">
    <source>
        <dbReference type="ARBA" id="ARBA00013014"/>
    </source>
</evidence>
<dbReference type="PANTHER" id="PTHR43765">
    <property type="entry name" value="2-DEHYDROPANTOATE 2-REDUCTASE-RELATED"/>
    <property type="match status" value="1"/>
</dbReference>
<dbReference type="PANTHER" id="PTHR43765:SF2">
    <property type="entry name" value="2-DEHYDROPANTOATE 2-REDUCTASE"/>
    <property type="match status" value="1"/>
</dbReference>
<dbReference type="NCBIfam" id="TIGR00745">
    <property type="entry name" value="apbA_panE"/>
    <property type="match status" value="1"/>
</dbReference>
<evidence type="ECO:0000259" key="13">
    <source>
        <dbReference type="Pfam" id="PF08546"/>
    </source>
</evidence>
<organism evidence="14 15">
    <name type="scientific">Leifsonia williamsii</name>
    <dbReference type="NCBI Taxonomy" id="3035919"/>
    <lineage>
        <taxon>Bacteria</taxon>
        <taxon>Bacillati</taxon>
        <taxon>Actinomycetota</taxon>
        <taxon>Actinomycetes</taxon>
        <taxon>Micrococcales</taxon>
        <taxon>Microbacteriaceae</taxon>
        <taxon>Leifsonia</taxon>
    </lineage>
</organism>
<evidence type="ECO:0000256" key="1">
    <source>
        <dbReference type="ARBA" id="ARBA00002919"/>
    </source>
</evidence>
<comment type="caution">
    <text evidence="14">The sequence shown here is derived from an EMBL/GenBank/DDBJ whole genome shotgun (WGS) entry which is preliminary data.</text>
</comment>
<evidence type="ECO:0000256" key="2">
    <source>
        <dbReference type="ARBA" id="ARBA00004994"/>
    </source>
</evidence>
<dbReference type="GO" id="GO:0008677">
    <property type="term" value="F:2-dehydropantoate 2-reductase activity"/>
    <property type="evidence" value="ECO:0007669"/>
    <property type="project" value="UniProtKB-EC"/>
</dbReference>
<dbReference type="InterPro" id="IPR013328">
    <property type="entry name" value="6PGD_dom2"/>
</dbReference>
<comment type="pathway">
    <text evidence="2 11">Cofactor biosynthesis; (R)-pantothenate biosynthesis; (R)-pantoate from 3-methyl-2-oxobutanoate: step 2/2.</text>
</comment>
<keyword evidence="7 11" id="KW-0521">NADP</keyword>
<protein>
    <recommendedName>
        <fullName evidence="5 11">2-dehydropantoate 2-reductase</fullName>
        <ecNumber evidence="4 11">1.1.1.169</ecNumber>
    </recommendedName>
    <alternativeName>
        <fullName evidence="9 11">Ketopantoate reductase</fullName>
    </alternativeName>
</protein>
<dbReference type="Pfam" id="PF02558">
    <property type="entry name" value="ApbA"/>
    <property type="match status" value="1"/>
</dbReference>
<dbReference type="InterPro" id="IPR050838">
    <property type="entry name" value="Ketopantoate_reductase"/>
</dbReference>
<dbReference type="InterPro" id="IPR013332">
    <property type="entry name" value="KPR_N"/>
</dbReference>
<dbReference type="EMBL" id="JAROCF010000001">
    <property type="protein sequence ID" value="MDN4614729.1"/>
    <property type="molecule type" value="Genomic_DNA"/>
</dbReference>
<comment type="catalytic activity">
    <reaction evidence="10 11">
        <text>(R)-pantoate + NADP(+) = 2-dehydropantoate + NADPH + H(+)</text>
        <dbReference type="Rhea" id="RHEA:16233"/>
        <dbReference type="ChEBI" id="CHEBI:11561"/>
        <dbReference type="ChEBI" id="CHEBI:15378"/>
        <dbReference type="ChEBI" id="CHEBI:15980"/>
        <dbReference type="ChEBI" id="CHEBI:57783"/>
        <dbReference type="ChEBI" id="CHEBI:58349"/>
        <dbReference type="EC" id="1.1.1.169"/>
    </reaction>
</comment>
<feature type="domain" description="Ketopantoate reductase C-terminal" evidence="13">
    <location>
        <begin position="173"/>
        <end position="315"/>
    </location>
</feature>
<dbReference type="SUPFAM" id="SSF51735">
    <property type="entry name" value="NAD(P)-binding Rossmann-fold domains"/>
    <property type="match status" value="1"/>
</dbReference>
<accession>A0ABT8KEI0</accession>
<evidence type="ECO:0000256" key="8">
    <source>
        <dbReference type="ARBA" id="ARBA00023002"/>
    </source>
</evidence>
<evidence type="ECO:0000256" key="10">
    <source>
        <dbReference type="ARBA" id="ARBA00048793"/>
    </source>
</evidence>
<dbReference type="InterPro" id="IPR013752">
    <property type="entry name" value="KPA_reductase"/>
</dbReference>
<dbReference type="InterPro" id="IPR008927">
    <property type="entry name" value="6-PGluconate_DH-like_C_sf"/>
</dbReference>
<gene>
    <name evidence="14" type="ORF">P5G50_09710</name>
</gene>
<proteinExistence type="inferred from homology"/>
<dbReference type="InterPro" id="IPR003710">
    <property type="entry name" value="ApbA"/>
</dbReference>
<feature type="domain" description="Ketopantoate reductase N-terminal" evidence="12">
    <location>
        <begin position="3"/>
        <end position="147"/>
    </location>
</feature>
<evidence type="ECO:0000256" key="9">
    <source>
        <dbReference type="ARBA" id="ARBA00032024"/>
    </source>
</evidence>
<dbReference type="RefSeq" id="WP_301210653.1">
    <property type="nucleotide sequence ID" value="NZ_JAROCF010000001.1"/>
</dbReference>
<dbReference type="EC" id="1.1.1.169" evidence="4 11"/>
<keyword evidence="15" id="KW-1185">Reference proteome</keyword>
<sequence length="335" mass="34946">MRIGVIGAGAIGGTIAALLDRAGHEVAVTARGEHLAAIREHGLQLDGGWGAHTAHPAAAAETLTTAPELAFVCTKAQDAEAAITENAALLQGITVVIVQNGLTGLHDAMRLLPHSHCVGALALYAASFLSPGRVTVTTAANTYLGAGSGDAPRVAVDAARILNSAMPAFAIPNFTGAQWTKLIVNQINAMPAITGLSVQETLSDPALRRIVTASMQEATRIGLARGVHYGSIQGLDDRILRFLARAPRWAAQAVPLLMRRRMGATPNPGSTLQSIRRGQLSEIDFLNGAVVAEARAIGRPAPINAMLTALVHEVEVRGAFLPPATVADRLRPLLD</sequence>
<evidence type="ECO:0000313" key="15">
    <source>
        <dbReference type="Proteomes" id="UP001174208"/>
    </source>
</evidence>
<reference evidence="14" key="1">
    <citation type="submission" date="2023-06" db="EMBL/GenBank/DDBJ databases">
        <title>MT1 and MT2 Draft Genomes of Novel Species.</title>
        <authorList>
            <person name="Venkateswaran K."/>
        </authorList>
    </citation>
    <scope>NUCLEOTIDE SEQUENCE</scope>
    <source>
        <strain evidence="14">F6_8S_P_1B</strain>
    </source>
</reference>
<evidence type="ECO:0000259" key="12">
    <source>
        <dbReference type="Pfam" id="PF02558"/>
    </source>
</evidence>
<evidence type="ECO:0000256" key="6">
    <source>
        <dbReference type="ARBA" id="ARBA00022655"/>
    </source>
</evidence>